<sequence length="79" mass="8791">MYMLFFRSILFLIFQEIAAPPKSVGHSDVLASTATTGYTPWTENYGETPFPLREASPLRCRVTLYLAAPGQGTVHLQTL</sequence>
<dbReference type="AlphaFoldDB" id="B7JBI6"/>
<organism evidence="1 2">
    <name type="scientific">Acidithiobacillus ferrooxidans (strain ATCC 23270 / DSM 14882 / CIP 104768 / NCIMB 8455)</name>
    <name type="common">Ferrobacillus ferrooxidans (strain ATCC 23270)</name>
    <dbReference type="NCBI Taxonomy" id="243159"/>
    <lineage>
        <taxon>Bacteria</taxon>
        <taxon>Pseudomonadati</taxon>
        <taxon>Pseudomonadota</taxon>
        <taxon>Acidithiobacillia</taxon>
        <taxon>Acidithiobacillales</taxon>
        <taxon>Acidithiobacillaceae</taxon>
        <taxon>Acidithiobacillus</taxon>
    </lineage>
</organism>
<evidence type="ECO:0000313" key="2">
    <source>
        <dbReference type="Proteomes" id="UP000001362"/>
    </source>
</evidence>
<dbReference type="Proteomes" id="UP000001362">
    <property type="component" value="Chromosome"/>
</dbReference>
<reference evidence="1 2" key="1">
    <citation type="journal article" date="2008" name="BMC Genomics">
        <title>Acidithiobacillus ferrooxidans metabolism: from genome sequence to industrial applications.</title>
        <authorList>
            <person name="Valdes J."/>
            <person name="Pedroso I."/>
            <person name="Quatrini R."/>
            <person name="Dodson R.J."/>
            <person name="Tettelin H."/>
            <person name="Blake R.II."/>
            <person name="Eisen J.A."/>
            <person name="Holmes D.S."/>
        </authorList>
    </citation>
    <scope>NUCLEOTIDE SEQUENCE [LARGE SCALE GENOMIC DNA]</scope>
    <source>
        <strain evidence="2">ATCC 23270 / DSM 14882 / CIP 104768 / NCIMB 8455</strain>
    </source>
</reference>
<dbReference type="HOGENOM" id="CLU_2598038_0_0_6"/>
<protein>
    <submittedName>
        <fullName evidence="1">Uncharacterized protein</fullName>
    </submittedName>
</protein>
<keyword evidence="2" id="KW-1185">Reference proteome</keyword>
<accession>B7JBI6</accession>
<name>B7JBI6_ACIF2</name>
<dbReference type="PaxDb" id="243159-AFE_3308"/>
<evidence type="ECO:0000313" key="1">
    <source>
        <dbReference type="EMBL" id="ACK78719.1"/>
    </source>
</evidence>
<proteinExistence type="predicted"/>
<dbReference type="STRING" id="243159.AFE_3308"/>
<dbReference type="KEGG" id="afr:AFE_3308"/>
<dbReference type="EMBL" id="CP001219">
    <property type="protein sequence ID" value="ACK78719.1"/>
    <property type="molecule type" value="Genomic_DNA"/>
</dbReference>
<gene>
    <name evidence="1" type="ordered locus">AFE_3308</name>
</gene>